<dbReference type="RefSeq" id="WP_028763410.1">
    <property type="nucleotide sequence ID" value="NZ_BPEU01000008.1"/>
</dbReference>
<keyword evidence="5" id="KW-1185">Reference proteome</keyword>
<gene>
    <name evidence="3" type="ORF">BEL05_20225</name>
    <name evidence="2" type="ORF">TUM3794_13690</name>
</gene>
<accession>A0A1E5ITZ0</accession>
<reference evidence="2 5" key="2">
    <citation type="submission" date="2021-05" db="EMBL/GenBank/DDBJ databases">
        <title>Molecular characterization for Shewanella algae harboring chromosomal blaOXA-55-like strains isolated from clinical and environment sample.</title>
        <authorList>
            <person name="Ohama Y."/>
            <person name="Aoki K."/>
            <person name="Harada S."/>
            <person name="Moriya K."/>
            <person name="Ishii Y."/>
            <person name="Tateda K."/>
        </authorList>
    </citation>
    <scope>NUCLEOTIDE SEQUENCE [LARGE SCALE GENOMIC DNA]</scope>
    <source>
        <strain evidence="2 5">MBTL60-118</strain>
    </source>
</reference>
<dbReference type="OrthoDB" id="6263687at2"/>
<evidence type="ECO:0000313" key="5">
    <source>
        <dbReference type="Proteomes" id="UP000773469"/>
    </source>
</evidence>
<sequence length="195" mass="21483">MSDKPSGLLARWNLRRQQVQAEEEAEAVAPSTAEENETLSQEPTLDSTEQAIEGGEKLLTAEDLPDPEKIEVGGSFASFMADNVDPNAKAAALRALWKQPHYNEIDGLLEYALDYSNQPKLSADVSAELAKKVFRHVIKDKDEQEEVTAEEMTAEIESVEDHHNVDASADILDATTRELSQNEPEVQDIPKSPVA</sequence>
<feature type="region of interest" description="Disordered" evidence="1">
    <location>
        <begin position="21"/>
        <end position="67"/>
    </location>
</feature>
<feature type="region of interest" description="Disordered" evidence="1">
    <location>
        <begin position="160"/>
        <end position="195"/>
    </location>
</feature>
<feature type="compositionally biased region" description="Basic and acidic residues" evidence="1">
    <location>
        <begin position="54"/>
        <end position="67"/>
    </location>
</feature>
<dbReference type="EMBL" id="BPEU01000008">
    <property type="protein sequence ID" value="GIU39274.1"/>
    <property type="molecule type" value="Genomic_DNA"/>
</dbReference>
<protein>
    <recommendedName>
        <fullName evidence="6">DUF3306 domain-containing protein</fullName>
    </recommendedName>
</protein>
<dbReference type="InterPro" id="IPR021735">
    <property type="entry name" value="DUF3306"/>
</dbReference>
<dbReference type="EMBL" id="MCBT01000030">
    <property type="protein sequence ID" value="OEG74024.1"/>
    <property type="molecule type" value="Genomic_DNA"/>
</dbReference>
<evidence type="ECO:0000313" key="2">
    <source>
        <dbReference type="EMBL" id="GIU39274.1"/>
    </source>
</evidence>
<evidence type="ECO:0000313" key="4">
    <source>
        <dbReference type="Proteomes" id="UP000095230"/>
    </source>
</evidence>
<reference evidence="3 4" key="1">
    <citation type="submission" date="2016-07" db="EMBL/GenBank/DDBJ databases">
        <title>Whole-genome of two Shewanella species isolated from a digestive organ of sea cucumber Apostichopus japonicus Selenka 1867.</title>
        <authorList>
            <person name="Hong H.-H."/>
            <person name="Choi H."/>
            <person name="Cheon S."/>
            <person name="Oh J.-S."/>
            <person name="Lee H.-G."/>
            <person name="Park C."/>
        </authorList>
    </citation>
    <scope>NUCLEOTIDE SEQUENCE [LARGE SCALE GENOMIC DNA]</scope>
    <source>
        <strain evidence="3 4">CSB03KR</strain>
    </source>
</reference>
<feature type="compositionally biased region" description="Polar residues" evidence="1">
    <location>
        <begin position="38"/>
        <end position="50"/>
    </location>
</feature>
<dbReference type="STRING" id="23.BEL05_20225"/>
<organism evidence="3 4">
    <name type="scientific">Shewanella colwelliana</name>
    <name type="common">Alteromonas colwelliana</name>
    <dbReference type="NCBI Taxonomy" id="23"/>
    <lineage>
        <taxon>Bacteria</taxon>
        <taxon>Pseudomonadati</taxon>
        <taxon>Pseudomonadota</taxon>
        <taxon>Gammaproteobacteria</taxon>
        <taxon>Alteromonadales</taxon>
        <taxon>Shewanellaceae</taxon>
        <taxon>Shewanella</taxon>
    </lineage>
</organism>
<evidence type="ECO:0000256" key="1">
    <source>
        <dbReference type="SAM" id="MobiDB-lite"/>
    </source>
</evidence>
<dbReference type="Proteomes" id="UP000095230">
    <property type="component" value="Unassembled WGS sequence"/>
</dbReference>
<name>A0A1E5ITZ0_SHECO</name>
<proteinExistence type="predicted"/>
<dbReference type="AlphaFoldDB" id="A0A1E5ITZ0"/>
<dbReference type="Proteomes" id="UP000773469">
    <property type="component" value="Unassembled WGS sequence"/>
</dbReference>
<dbReference type="Pfam" id="PF11748">
    <property type="entry name" value="DUF3306"/>
    <property type="match status" value="1"/>
</dbReference>
<evidence type="ECO:0008006" key="6">
    <source>
        <dbReference type="Google" id="ProtNLM"/>
    </source>
</evidence>
<evidence type="ECO:0000313" key="3">
    <source>
        <dbReference type="EMBL" id="OEG74024.1"/>
    </source>
</evidence>
<comment type="caution">
    <text evidence="3">The sequence shown here is derived from an EMBL/GenBank/DDBJ whole genome shotgun (WGS) entry which is preliminary data.</text>
</comment>